<dbReference type="OrthoDB" id="3402212at2"/>
<dbReference type="PATRIC" id="fig|1915.4.peg.7471"/>
<dbReference type="Gene3D" id="3.40.47.10">
    <property type="match status" value="1"/>
</dbReference>
<evidence type="ECO:0000313" key="1">
    <source>
        <dbReference type="EMBL" id="ANS68993.1"/>
    </source>
</evidence>
<accession>A0A1B1MKE6</accession>
<dbReference type="EMBL" id="CP016438">
    <property type="protein sequence ID" value="ANS68993.1"/>
    <property type="molecule type" value="Genomic_DNA"/>
</dbReference>
<dbReference type="KEGG" id="sls:SLINC_6769"/>
<name>A0A1B1MKE6_STRLN</name>
<evidence type="ECO:0000313" key="2">
    <source>
        <dbReference type="Proteomes" id="UP000092598"/>
    </source>
</evidence>
<dbReference type="GO" id="GO:0016747">
    <property type="term" value="F:acyltransferase activity, transferring groups other than amino-acyl groups"/>
    <property type="evidence" value="ECO:0007669"/>
    <property type="project" value="UniProtKB-ARBA"/>
</dbReference>
<keyword evidence="2" id="KW-1185">Reference proteome</keyword>
<gene>
    <name evidence="1" type="ORF">SLINC_6769</name>
</gene>
<dbReference type="Proteomes" id="UP000092598">
    <property type="component" value="Chromosome"/>
</dbReference>
<protein>
    <submittedName>
        <fullName evidence="1">Uncharacterized protein</fullName>
    </submittedName>
</protein>
<proteinExistence type="predicted"/>
<dbReference type="InterPro" id="IPR016039">
    <property type="entry name" value="Thiolase-like"/>
</dbReference>
<sequence length="175" mass="18332">MSTLPALELVASAEVQAGPEIPRLPGFMASDFAPLVYAAVRACVGDARSGHLLEGIGDRVGIVLGSRRFDTVTLELSVEQVNRGQVSPILFYQAVPTAVLGQIARDYRLTGPVSCVAVTGDARAEALELARVLLADDGAEWVLSLTVEMDADPAKAFASADLVRSSPGPAERKAS</sequence>
<organism evidence="1 2">
    <name type="scientific">Streptomyces lincolnensis</name>
    <dbReference type="NCBI Taxonomy" id="1915"/>
    <lineage>
        <taxon>Bacteria</taxon>
        <taxon>Bacillati</taxon>
        <taxon>Actinomycetota</taxon>
        <taxon>Actinomycetes</taxon>
        <taxon>Kitasatosporales</taxon>
        <taxon>Streptomycetaceae</taxon>
        <taxon>Streptomyces</taxon>
    </lineage>
</organism>
<reference evidence="1 2" key="1">
    <citation type="submission" date="2016-07" db="EMBL/GenBank/DDBJ databases">
        <title>Enhancement of antibiotic productionsby engineered nitrateutilization in actinobacteria.</title>
        <authorList>
            <person name="Meng S.C."/>
        </authorList>
    </citation>
    <scope>NUCLEOTIDE SEQUENCE [LARGE SCALE GENOMIC DNA]</scope>
    <source>
        <strain evidence="1 2">NRRL 2936</strain>
    </source>
</reference>
<dbReference type="AlphaFoldDB" id="A0A1B1MKE6"/>
<dbReference type="RefSeq" id="WP_067442350.1">
    <property type="nucleotide sequence ID" value="NZ_CP016438.1"/>
</dbReference>
<dbReference type="SUPFAM" id="SSF53901">
    <property type="entry name" value="Thiolase-like"/>
    <property type="match status" value="1"/>
</dbReference>
<dbReference type="STRING" id="1915.SLINC_6769"/>